<organism evidence="3 4">
    <name type="scientific">Cellulomonas iranensis</name>
    <dbReference type="NCBI Taxonomy" id="76862"/>
    <lineage>
        <taxon>Bacteria</taxon>
        <taxon>Bacillati</taxon>
        <taxon>Actinomycetota</taxon>
        <taxon>Actinomycetes</taxon>
        <taxon>Micrococcales</taxon>
        <taxon>Cellulomonadaceae</taxon>
        <taxon>Cellulomonas</taxon>
    </lineage>
</organism>
<evidence type="ECO:0000313" key="3">
    <source>
        <dbReference type="EMBL" id="MDQ0424652.1"/>
    </source>
</evidence>
<dbReference type="Proteomes" id="UP001240250">
    <property type="component" value="Unassembled WGS sequence"/>
</dbReference>
<evidence type="ECO:0000313" key="4">
    <source>
        <dbReference type="Proteomes" id="UP001240250"/>
    </source>
</evidence>
<dbReference type="RefSeq" id="WP_156442102.1">
    <property type="nucleotide sequence ID" value="NZ_JAUSVM010000001.1"/>
</dbReference>
<dbReference type="InterPro" id="IPR041698">
    <property type="entry name" value="Methyltransf_25"/>
</dbReference>
<comment type="caution">
    <text evidence="3">The sequence shown here is derived from an EMBL/GenBank/DDBJ whole genome shotgun (WGS) entry which is preliminary data.</text>
</comment>
<evidence type="ECO:0000256" key="1">
    <source>
        <dbReference type="ARBA" id="ARBA00022679"/>
    </source>
</evidence>
<dbReference type="Pfam" id="PF13649">
    <property type="entry name" value="Methyltransf_25"/>
    <property type="match status" value="1"/>
</dbReference>
<dbReference type="PANTHER" id="PTHR43861">
    <property type="entry name" value="TRANS-ACONITATE 2-METHYLTRANSFERASE-RELATED"/>
    <property type="match status" value="1"/>
</dbReference>
<protein>
    <submittedName>
        <fullName evidence="3">SAM-dependent methyltransferase</fullName>
    </submittedName>
</protein>
<accession>A0ABU0GH12</accession>
<sequence length="232" mass="25788">MTPVTDEQIAEQIAYYSSRAPEYEDWWHRRGVFDKGPEVNARWEAEAAQALAALTSLDLGSDALEVAPGTGTWTVHVAPRVARLTLVDGSQAMLDLNPVAAREDVRTVVADIFAWDTEERFDSVVFTFWISHVPRERLDAFFAGVARWLRPGGRVFFVDDAPVAATESHVAGTAGQTMVRRLQDGREATIVKNFYRPDELRAAADAAGIDLDVRSTPTYFQYATGVRRTEPD</sequence>
<keyword evidence="1" id="KW-0808">Transferase</keyword>
<dbReference type="GO" id="GO:0032259">
    <property type="term" value="P:methylation"/>
    <property type="evidence" value="ECO:0007669"/>
    <property type="project" value="UniProtKB-KW"/>
</dbReference>
<dbReference type="SUPFAM" id="SSF53335">
    <property type="entry name" value="S-adenosyl-L-methionine-dependent methyltransferases"/>
    <property type="match status" value="1"/>
</dbReference>
<keyword evidence="3" id="KW-0489">Methyltransferase</keyword>
<keyword evidence="4" id="KW-1185">Reference proteome</keyword>
<name>A0ABU0GH12_9CELL</name>
<evidence type="ECO:0000259" key="2">
    <source>
        <dbReference type="Pfam" id="PF13649"/>
    </source>
</evidence>
<reference evidence="3 4" key="1">
    <citation type="submission" date="2023-07" db="EMBL/GenBank/DDBJ databases">
        <title>Sequencing the genomes of 1000 actinobacteria strains.</title>
        <authorList>
            <person name="Klenk H.-P."/>
        </authorList>
    </citation>
    <scope>NUCLEOTIDE SEQUENCE [LARGE SCALE GENOMIC DNA]</scope>
    <source>
        <strain evidence="3 4">DSM 14785</strain>
    </source>
</reference>
<dbReference type="Gene3D" id="3.40.50.150">
    <property type="entry name" value="Vaccinia Virus protein VP39"/>
    <property type="match status" value="1"/>
</dbReference>
<dbReference type="CDD" id="cd02440">
    <property type="entry name" value="AdoMet_MTases"/>
    <property type="match status" value="1"/>
</dbReference>
<proteinExistence type="predicted"/>
<dbReference type="InterPro" id="IPR029063">
    <property type="entry name" value="SAM-dependent_MTases_sf"/>
</dbReference>
<dbReference type="GO" id="GO:0008168">
    <property type="term" value="F:methyltransferase activity"/>
    <property type="evidence" value="ECO:0007669"/>
    <property type="project" value="UniProtKB-KW"/>
</dbReference>
<dbReference type="EMBL" id="JAUSVM010000001">
    <property type="protein sequence ID" value="MDQ0424652.1"/>
    <property type="molecule type" value="Genomic_DNA"/>
</dbReference>
<gene>
    <name evidence="3" type="ORF">JO380_001033</name>
</gene>
<feature type="domain" description="Methyltransferase" evidence="2">
    <location>
        <begin position="64"/>
        <end position="153"/>
    </location>
</feature>